<keyword evidence="2" id="KW-1185">Reference proteome</keyword>
<dbReference type="AlphaFoldDB" id="A0A1N6D027"/>
<dbReference type="EMBL" id="FSRA01000001">
    <property type="protein sequence ID" value="SIN64171.1"/>
    <property type="molecule type" value="Genomic_DNA"/>
</dbReference>
<dbReference type="Proteomes" id="UP000185003">
    <property type="component" value="Unassembled WGS sequence"/>
</dbReference>
<dbReference type="STRING" id="536979.SAMN04488055_0016"/>
<dbReference type="OrthoDB" id="3395557at2"/>
<proteinExistence type="predicted"/>
<accession>A0A1N6D027</accession>
<organism evidence="1 2">
    <name type="scientific">Chitinophaga niabensis</name>
    <dbReference type="NCBI Taxonomy" id="536979"/>
    <lineage>
        <taxon>Bacteria</taxon>
        <taxon>Pseudomonadati</taxon>
        <taxon>Bacteroidota</taxon>
        <taxon>Chitinophagia</taxon>
        <taxon>Chitinophagales</taxon>
        <taxon>Chitinophagaceae</taxon>
        <taxon>Chitinophaga</taxon>
    </lineage>
</organism>
<reference evidence="1 2" key="1">
    <citation type="submission" date="2016-11" db="EMBL/GenBank/DDBJ databases">
        <authorList>
            <person name="Jaros S."/>
            <person name="Januszkiewicz K."/>
            <person name="Wedrychowicz H."/>
        </authorList>
    </citation>
    <scope>NUCLEOTIDE SEQUENCE [LARGE SCALE GENOMIC DNA]</scope>
    <source>
        <strain evidence="1 2">DSM 24787</strain>
    </source>
</reference>
<evidence type="ECO:0000313" key="1">
    <source>
        <dbReference type="EMBL" id="SIN64171.1"/>
    </source>
</evidence>
<gene>
    <name evidence="1" type="ORF">SAMN04488055_0016</name>
</gene>
<name>A0A1N6D027_9BACT</name>
<sequence length="262" mass="30063">MTSTEALITEARRYCMEHYHYWATRYSKERTGQDYPTYSYSDNDYDLFPRYNILAAMLGEIETLVGKSFPSLTDCRTSLIQIGRSANSSLTDRKDNLIESAAIQQERDKFIQFIDTATPEILEKTVPLPYRRRLEDAEKSDVYQVLLERWNYDGGYWDPIDNLSPVEIVYLAKAAITSADLQAITGFISSQAAHLLETTEEGIITEISSGDFHLDCYETVFCDRNYEWLVYVSHESTVTFAGEALLGFVKHLFAGRENLLYP</sequence>
<evidence type="ECO:0000313" key="2">
    <source>
        <dbReference type="Proteomes" id="UP000185003"/>
    </source>
</evidence>
<protein>
    <submittedName>
        <fullName evidence="1">Uncharacterized protein</fullName>
    </submittedName>
</protein>
<dbReference type="RefSeq" id="WP_143197289.1">
    <property type="nucleotide sequence ID" value="NZ_FSRA01000001.1"/>
</dbReference>